<dbReference type="AlphaFoldDB" id="A0A363NUV2"/>
<dbReference type="Proteomes" id="UP000250831">
    <property type="component" value="Unassembled WGS sequence"/>
</dbReference>
<accession>A0A363NUV2</accession>
<organism evidence="1 2">
    <name type="scientific">Sphingobacterium athyrii</name>
    <dbReference type="NCBI Taxonomy" id="2152717"/>
    <lineage>
        <taxon>Bacteria</taxon>
        <taxon>Pseudomonadati</taxon>
        <taxon>Bacteroidota</taxon>
        <taxon>Sphingobacteriia</taxon>
        <taxon>Sphingobacteriales</taxon>
        <taxon>Sphingobacteriaceae</taxon>
        <taxon>Sphingobacterium</taxon>
    </lineage>
</organism>
<comment type="caution">
    <text evidence="1">The sequence shown here is derived from an EMBL/GenBank/DDBJ whole genome shotgun (WGS) entry which is preliminary data.</text>
</comment>
<keyword evidence="2" id="KW-1185">Reference proteome</keyword>
<name>A0A363NUV2_9SPHI</name>
<dbReference type="EMBL" id="QCXX01000003">
    <property type="protein sequence ID" value="PUV24520.1"/>
    <property type="molecule type" value="Genomic_DNA"/>
</dbReference>
<evidence type="ECO:0000313" key="2">
    <source>
        <dbReference type="Proteomes" id="UP000250831"/>
    </source>
</evidence>
<protein>
    <submittedName>
        <fullName evidence="1">Uncharacterized protein</fullName>
    </submittedName>
</protein>
<gene>
    <name evidence="1" type="ORF">DCO56_14355</name>
</gene>
<sequence length="108" mass="13168">METLNALNRYVLDRQFIKVNYIEDLNTKIYYFKNIPFIMLDYSQRKICFFGREPDFNLAGLQDQICRHNYLPKYDWFAINANKPELESLKRLINDCYLNIYNKLLRNL</sequence>
<proteinExistence type="predicted"/>
<reference evidence="1 2" key="1">
    <citation type="submission" date="2018-04" db="EMBL/GenBank/DDBJ databases">
        <title>Sphingobacterium sp. M46 Genome.</title>
        <authorList>
            <person name="Cheng J."/>
            <person name="Li Y."/>
        </authorList>
    </citation>
    <scope>NUCLEOTIDE SEQUENCE [LARGE SCALE GENOMIC DNA]</scope>
    <source>
        <strain evidence="1 2">M46</strain>
    </source>
</reference>
<evidence type="ECO:0000313" key="1">
    <source>
        <dbReference type="EMBL" id="PUV24520.1"/>
    </source>
</evidence>